<dbReference type="SMART" id="SM00871">
    <property type="entry name" value="AraC_E_bind"/>
    <property type="match status" value="1"/>
</dbReference>
<dbReference type="OrthoDB" id="7914880at2"/>
<keyword evidence="5" id="KW-1185">Reference proteome</keyword>
<sequence length="153" mass="16942">METKQTHGIPVIFTSKQLCLADVGVFAAEQTPLLIAEIERNQLGFNGPCIFVYYQVPQDAHSLFTLDICFPVCHPQANTGAFACKTLAPIDCAVRHYQGPLADLFNEGYAPLIAEIKQSGRAFSGESREVYHLWESPQSSQNQIEIQFGLIPN</sequence>
<dbReference type="SUPFAM" id="SSF55136">
    <property type="entry name" value="Probable bacterial effector-binding domain"/>
    <property type="match status" value="1"/>
</dbReference>
<reference evidence="3 5" key="2">
    <citation type="submission" date="2019-03" db="EMBL/GenBank/DDBJ databases">
        <title>Genomic Encyclopedia of Type Strains, Phase IV (KMG-IV): sequencing the most valuable type-strain genomes for metagenomic binning, comparative biology and taxonomic classification.</title>
        <authorList>
            <person name="Goeker M."/>
        </authorList>
    </citation>
    <scope>NUCLEOTIDE SEQUENCE [LARGE SCALE GENOMIC DNA]</scope>
    <source>
        <strain evidence="3 5">DSM 3764</strain>
    </source>
</reference>
<evidence type="ECO:0000313" key="4">
    <source>
        <dbReference type="Proteomes" id="UP000255108"/>
    </source>
</evidence>
<reference evidence="2 4" key="1">
    <citation type="submission" date="2018-06" db="EMBL/GenBank/DDBJ databases">
        <authorList>
            <consortium name="Pathogen Informatics"/>
            <person name="Doyle S."/>
        </authorList>
    </citation>
    <scope>NUCLEOTIDE SEQUENCE [LARGE SCALE GENOMIC DNA]</scope>
    <source>
        <strain evidence="2 4">NCTC11159</strain>
    </source>
</reference>
<feature type="domain" description="AraC effector-binding" evidence="1">
    <location>
        <begin position="1"/>
        <end position="151"/>
    </location>
</feature>
<dbReference type="InterPro" id="IPR010499">
    <property type="entry name" value="AraC_E-bd"/>
</dbReference>
<evidence type="ECO:0000313" key="5">
    <source>
        <dbReference type="Proteomes" id="UP000295794"/>
    </source>
</evidence>
<dbReference type="Proteomes" id="UP000255108">
    <property type="component" value="Unassembled WGS sequence"/>
</dbReference>
<dbReference type="InterPro" id="IPR011256">
    <property type="entry name" value="Reg_factor_effector_dom_sf"/>
</dbReference>
<dbReference type="EMBL" id="SMBT01000003">
    <property type="protein sequence ID" value="TCU88502.1"/>
    <property type="molecule type" value="Genomic_DNA"/>
</dbReference>
<organism evidence="2 4">
    <name type="scientific">Iodobacter fluviatilis</name>
    <dbReference type="NCBI Taxonomy" id="537"/>
    <lineage>
        <taxon>Bacteria</taxon>
        <taxon>Pseudomonadati</taxon>
        <taxon>Pseudomonadota</taxon>
        <taxon>Betaproteobacteria</taxon>
        <taxon>Neisseriales</taxon>
        <taxon>Chitinibacteraceae</taxon>
        <taxon>Iodobacter</taxon>
    </lineage>
</organism>
<dbReference type="AlphaFoldDB" id="A0A377Q9D1"/>
<dbReference type="Proteomes" id="UP000295794">
    <property type="component" value="Unassembled WGS sequence"/>
</dbReference>
<evidence type="ECO:0000259" key="1">
    <source>
        <dbReference type="SMART" id="SM00871"/>
    </source>
</evidence>
<dbReference type="EMBL" id="UGHR01000001">
    <property type="protein sequence ID" value="STQ91427.1"/>
    <property type="molecule type" value="Genomic_DNA"/>
</dbReference>
<evidence type="ECO:0000313" key="3">
    <source>
        <dbReference type="EMBL" id="TCU88502.1"/>
    </source>
</evidence>
<accession>A0A377Q9D1</accession>
<protein>
    <submittedName>
        <fullName evidence="2">Transcriptional regulator, effector-binding domain/component</fullName>
    </submittedName>
</protein>
<evidence type="ECO:0000313" key="2">
    <source>
        <dbReference type="EMBL" id="STQ91427.1"/>
    </source>
</evidence>
<dbReference type="RefSeq" id="WP_115227635.1">
    <property type="nucleotide sequence ID" value="NZ_CAWOLO010000003.1"/>
</dbReference>
<dbReference type="Gene3D" id="3.20.80.10">
    <property type="entry name" value="Regulatory factor, effector binding domain"/>
    <property type="match status" value="1"/>
</dbReference>
<gene>
    <name evidence="3" type="ORF">EV682_10385</name>
    <name evidence="2" type="ORF">NCTC11159_02500</name>
</gene>
<name>A0A377Q9D1_9NEIS</name>
<proteinExistence type="predicted"/>